<dbReference type="OrthoDB" id="9873814at2"/>
<dbReference type="Gene3D" id="3.40.50.720">
    <property type="entry name" value="NAD(P)-binding Rossmann-like Domain"/>
    <property type="match status" value="1"/>
</dbReference>
<dbReference type="Proteomes" id="UP000317369">
    <property type="component" value="Chromosome"/>
</dbReference>
<sequence length="339" mass="36577">MKEQDSAKRVIVWADSRQIAWCRDVVACLGDAIKVVGIGGERNNDVVGFADELGCEFTDDLRQLLIEQHADYLLNAIGKPMDLDDLATACQQGVAVLSPEPFAATLQEYNAVEELIKKAAQNARLIRVPAFVRSEGYLSAANPQEVLGVQRIVRVANIGRVGTLSLFARLYDAWFTALRFVEMPGSVDASLVGALGDVPEQLNHLTGTLSCHARLFDNGAALIQVSDRAGQSCRSLHVLGDDAELTVGENGYDLRHTANDGDENPAGGVIDHVDDSGNVTFIQQVAAQWQGLMDEVAISNDETKHEIPNGREVLACCLATLLSARTGQPESPKRALEMG</sequence>
<organism evidence="1 2">
    <name type="scientific">Poriferisphaera corsica</name>
    <dbReference type="NCBI Taxonomy" id="2528020"/>
    <lineage>
        <taxon>Bacteria</taxon>
        <taxon>Pseudomonadati</taxon>
        <taxon>Planctomycetota</taxon>
        <taxon>Phycisphaerae</taxon>
        <taxon>Phycisphaerales</taxon>
        <taxon>Phycisphaeraceae</taxon>
        <taxon>Poriferisphaera</taxon>
    </lineage>
</organism>
<keyword evidence="2" id="KW-1185">Reference proteome</keyword>
<evidence type="ECO:0000313" key="1">
    <source>
        <dbReference type="EMBL" id="QDU33629.1"/>
    </source>
</evidence>
<gene>
    <name evidence="1" type="ORF">KS4_16830</name>
</gene>
<evidence type="ECO:0000313" key="2">
    <source>
        <dbReference type="Proteomes" id="UP000317369"/>
    </source>
</evidence>
<dbReference type="KEGG" id="pcor:KS4_16830"/>
<dbReference type="EMBL" id="CP036425">
    <property type="protein sequence ID" value="QDU33629.1"/>
    <property type="molecule type" value="Genomic_DNA"/>
</dbReference>
<reference evidence="1 2" key="1">
    <citation type="submission" date="2019-02" db="EMBL/GenBank/DDBJ databases">
        <title>Deep-cultivation of Planctomycetes and their phenomic and genomic characterization uncovers novel biology.</title>
        <authorList>
            <person name="Wiegand S."/>
            <person name="Jogler M."/>
            <person name="Boedeker C."/>
            <person name="Pinto D."/>
            <person name="Vollmers J."/>
            <person name="Rivas-Marin E."/>
            <person name="Kohn T."/>
            <person name="Peeters S.H."/>
            <person name="Heuer A."/>
            <person name="Rast P."/>
            <person name="Oberbeckmann S."/>
            <person name="Bunk B."/>
            <person name="Jeske O."/>
            <person name="Meyerdierks A."/>
            <person name="Storesund J.E."/>
            <person name="Kallscheuer N."/>
            <person name="Luecker S."/>
            <person name="Lage O.M."/>
            <person name="Pohl T."/>
            <person name="Merkel B.J."/>
            <person name="Hornburger P."/>
            <person name="Mueller R.-W."/>
            <person name="Bruemmer F."/>
            <person name="Labrenz M."/>
            <person name="Spormann A.M."/>
            <person name="Op den Camp H."/>
            <person name="Overmann J."/>
            <person name="Amann R."/>
            <person name="Jetten M.S.M."/>
            <person name="Mascher T."/>
            <person name="Medema M.H."/>
            <person name="Devos D.P."/>
            <person name="Kaster A.-K."/>
            <person name="Ovreas L."/>
            <person name="Rohde M."/>
            <person name="Galperin M.Y."/>
            <person name="Jogler C."/>
        </authorList>
    </citation>
    <scope>NUCLEOTIDE SEQUENCE [LARGE SCALE GENOMIC DNA]</scope>
    <source>
        <strain evidence="1 2">KS4</strain>
    </source>
</reference>
<name>A0A517YTU8_9BACT</name>
<dbReference type="InterPro" id="IPR036291">
    <property type="entry name" value="NAD(P)-bd_dom_sf"/>
</dbReference>
<dbReference type="SUPFAM" id="SSF51735">
    <property type="entry name" value="NAD(P)-binding Rossmann-fold domains"/>
    <property type="match status" value="1"/>
</dbReference>
<dbReference type="AlphaFoldDB" id="A0A517YTU8"/>
<accession>A0A517YTU8</accession>
<dbReference type="RefSeq" id="WP_145076821.1">
    <property type="nucleotide sequence ID" value="NZ_CP036425.1"/>
</dbReference>
<evidence type="ECO:0008006" key="3">
    <source>
        <dbReference type="Google" id="ProtNLM"/>
    </source>
</evidence>
<protein>
    <recommendedName>
        <fullName evidence="3">Gfo/Idh/MocA-like oxidoreductase N-terminal domain-containing protein</fullName>
    </recommendedName>
</protein>
<proteinExistence type="predicted"/>